<sequence length="289" mass="30733">MTIENAEVEDDGAYICSIPSDENASPINLVVEAASTLTLTLISTVTNGKDMNVATCDAVGGKPQNTLTWTLNGVTQTDGNGNTIVETNPPATAPLSNSKSVFTFPATLENYGQTLVCQVSGHQIPELNGQESTDLNIHTSPSDAGTTVTADYATQATSITVSCNAKNQPSPAIRNYYIFSNGTLLHDSMEGVDTVSVSDPIEGTNYTCLAGNYLGNTTLSEGVTYDPSSFEEFTELTSPQSSSSNLTSHNVPHPQTVLRSRYCLISIPLAAMTRLWLDTSDNIVSMCRN</sequence>
<dbReference type="GO" id="GO:0098631">
    <property type="term" value="F:cell adhesion mediator activity"/>
    <property type="evidence" value="ECO:0000318"/>
    <property type="project" value="GO_Central"/>
</dbReference>
<dbReference type="SUPFAM" id="SSF48726">
    <property type="entry name" value="Immunoglobulin"/>
    <property type="match status" value="1"/>
</dbReference>
<keyword evidence="4" id="KW-0130">Cell adhesion</keyword>
<dbReference type="GeneID" id="576481"/>
<protein>
    <recommendedName>
        <fullName evidence="8">Ig-like domain-containing protein</fullName>
    </recommendedName>
</protein>
<dbReference type="PROSITE" id="PS50835">
    <property type="entry name" value="IG_LIKE"/>
    <property type="match status" value="1"/>
</dbReference>
<comment type="subcellular location">
    <subcellularLocation>
        <location evidence="1">Membrane</location>
    </subcellularLocation>
</comment>
<dbReference type="GO" id="GO:0007156">
    <property type="term" value="P:homophilic cell adhesion via plasma membrane adhesion molecules"/>
    <property type="evidence" value="ECO:0000318"/>
    <property type="project" value="GO_Central"/>
</dbReference>
<keyword evidence="7" id="KW-0325">Glycoprotein</keyword>
<evidence type="ECO:0000259" key="8">
    <source>
        <dbReference type="PROSITE" id="PS50835"/>
    </source>
</evidence>
<dbReference type="GO" id="GO:0005912">
    <property type="term" value="C:adherens junction"/>
    <property type="evidence" value="ECO:0000318"/>
    <property type="project" value="GO_Central"/>
</dbReference>
<evidence type="ECO:0000256" key="3">
    <source>
        <dbReference type="ARBA" id="ARBA00022737"/>
    </source>
</evidence>
<keyword evidence="10" id="KW-1185">Reference proteome</keyword>
<dbReference type="InterPro" id="IPR013162">
    <property type="entry name" value="CD80_C2-set"/>
</dbReference>
<evidence type="ECO:0000256" key="1">
    <source>
        <dbReference type="ARBA" id="ARBA00004370"/>
    </source>
</evidence>
<keyword evidence="6" id="KW-1015">Disulfide bond</keyword>
<keyword evidence="2" id="KW-0732">Signal</keyword>
<dbReference type="KEGG" id="spu:576481"/>
<dbReference type="InterPro" id="IPR013783">
    <property type="entry name" value="Ig-like_fold"/>
</dbReference>
<proteinExistence type="predicted"/>
<evidence type="ECO:0000313" key="10">
    <source>
        <dbReference type="Proteomes" id="UP000007110"/>
    </source>
</evidence>
<reference evidence="10" key="1">
    <citation type="submission" date="2015-02" db="EMBL/GenBank/DDBJ databases">
        <title>Genome sequencing for Strongylocentrotus purpuratus.</title>
        <authorList>
            <person name="Murali S."/>
            <person name="Liu Y."/>
            <person name="Vee V."/>
            <person name="English A."/>
            <person name="Wang M."/>
            <person name="Skinner E."/>
            <person name="Han Y."/>
            <person name="Muzny D.M."/>
            <person name="Worley K.C."/>
            <person name="Gibbs R.A."/>
        </authorList>
    </citation>
    <scope>NUCLEOTIDE SEQUENCE</scope>
</reference>
<dbReference type="Proteomes" id="UP000007110">
    <property type="component" value="Unassembled WGS sequence"/>
</dbReference>
<dbReference type="InParanoid" id="A0A7M7NCT7"/>
<evidence type="ECO:0000313" key="9">
    <source>
        <dbReference type="EnsemblMetazoa" id="XP_030834687"/>
    </source>
</evidence>
<evidence type="ECO:0000256" key="5">
    <source>
        <dbReference type="ARBA" id="ARBA00023136"/>
    </source>
</evidence>
<dbReference type="EnsemblMetazoa" id="XM_030978827">
    <property type="protein sequence ID" value="XP_030834687"/>
    <property type="gene ID" value="LOC576481"/>
</dbReference>
<dbReference type="InterPro" id="IPR051427">
    <property type="entry name" value="Nectin/Nectin-like"/>
</dbReference>
<dbReference type="PANTHER" id="PTHR23277:SF108">
    <property type="entry name" value="FASCICLIN-3"/>
    <property type="match status" value="1"/>
</dbReference>
<evidence type="ECO:0000256" key="4">
    <source>
        <dbReference type="ARBA" id="ARBA00022889"/>
    </source>
</evidence>
<dbReference type="GO" id="GO:0005886">
    <property type="term" value="C:plasma membrane"/>
    <property type="evidence" value="ECO:0000318"/>
    <property type="project" value="GO_Central"/>
</dbReference>
<dbReference type="Gene3D" id="2.60.40.10">
    <property type="entry name" value="Immunoglobulins"/>
    <property type="match status" value="1"/>
</dbReference>
<evidence type="ECO:0000256" key="7">
    <source>
        <dbReference type="ARBA" id="ARBA00023180"/>
    </source>
</evidence>
<dbReference type="AlphaFoldDB" id="A0A7M7NCT7"/>
<dbReference type="RefSeq" id="XP_030834687.1">
    <property type="nucleotide sequence ID" value="XM_030978827.1"/>
</dbReference>
<dbReference type="InterPro" id="IPR007110">
    <property type="entry name" value="Ig-like_dom"/>
</dbReference>
<keyword evidence="3" id="KW-0677">Repeat</keyword>
<accession>A0A7M7NCT7</accession>
<reference evidence="9" key="2">
    <citation type="submission" date="2021-01" db="UniProtKB">
        <authorList>
            <consortium name="EnsemblMetazoa"/>
        </authorList>
    </citation>
    <scope>IDENTIFICATION</scope>
</reference>
<organism evidence="9 10">
    <name type="scientific">Strongylocentrotus purpuratus</name>
    <name type="common">Purple sea urchin</name>
    <dbReference type="NCBI Taxonomy" id="7668"/>
    <lineage>
        <taxon>Eukaryota</taxon>
        <taxon>Metazoa</taxon>
        <taxon>Echinodermata</taxon>
        <taxon>Eleutherozoa</taxon>
        <taxon>Echinozoa</taxon>
        <taxon>Echinoidea</taxon>
        <taxon>Euechinoidea</taxon>
        <taxon>Echinacea</taxon>
        <taxon>Camarodonta</taxon>
        <taxon>Echinidea</taxon>
        <taxon>Strongylocentrotidae</taxon>
        <taxon>Strongylocentrotus</taxon>
    </lineage>
</organism>
<evidence type="ECO:0000256" key="6">
    <source>
        <dbReference type="ARBA" id="ARBA00023157"/>
    </source>
</evidence>
<feature type="domain" description="Ig-like" evidence="8">
    <location>
        <begin position="26"/>
        <end position="136"/>
    </location>
</feature>
<name>A0A7M7NCT7_STRPU</name>
<dbReference type="InterPro" id="IPR036179">
    <property type="entry name" value="Ig-like_dom_sf"/>
</dbReference>
<dbReference type="GO" id="GO:0007157">
    <property type="term" value="P:heterophilic cell-cell adhesion via plasma membrane cell adhesion molecules"/>
    <property type="evidence" value="ECO:0000318"/>
    <property type="project" value="GO_Central"/>
</dbReference>
<dbReference type="PANTHER" id="PTHR23277">
    <property type="entry name" value="NECTIN-RELATED"/>
    <property type="match status" value="1"/>
</dbReference>
<keyword evidence="5" id="KW-0472">Membrane</keyword>
<evidence type="ECO:0000256" key="2">
    <source>
        <dbReference type="ARBA" id="ARBA00022729"/>
    </source>
</evidence>
<dbReference type="Pfam" id="PF08205">
    <property type="entry name" value="C2-set_2"/>
    <property type="match status" value="1"/>
</dbReference>